<keyword evidence="1" id="KW-0496">Mitochondrion</keyword>
<comment type="caution">
    <text evidence="1">The sequence shown here is derived from an EMBL/GenBank/DDBJ whole genome shotgun (WGS) entry which is preliminary data.</text>
</comment>
<sequence length="44" mass="5140">MAPSSNQCFYVPAMDGFSLVTMDKVKCMYAHNIYIYLADWAWTR</sequence>
<gene>
    <name evidence="1" type="ORF">ABT39_MTgene4632</name>
</gene>
<organism evidence="1">
    <name type="scientific">Picea glauca</name>
    <name type="common">White spruce</name>
    <name type="synonym">Pinus glauca</name>
    <dbReference type="NCBI Taxonomy" id="3330"/>
    <lineage>
        <taxon>Eukaryota</taxon>
        <taxon>Viridiplantae</taxon>
        <taxon>Streptophyta</taxon>
        <taxon>Embryophyta</taxon>
        <taxon>Tracheophyta</taxon>
        <taxon>Spermatophyta</taxon>
        <taxon>Pinopsida</taxon>
        <taxon>Pinidae</taxon>
        <taxon>Conifers I</taxon>
        <taxon>Pinales</taxon>
        <taxon>Pinaceae</taxon>
        <taxon>Picea</taxon>
    </lineage>
</organism>
<accession>A0A101M0D5</accession>
<protein>
    <submittedName>
        <fullName evidence="1">Uncharacterized protein</fullName>
    </submittedName>
</protein>
<reference evidence="1" key="1">
    <citation type="journal article" date="2015" name="Genome Biol. Evol.">
        <title>Organellar Genomes of White Spruce (Picea glauca): Assembly and Annotation.</title>
        <authorList>
            <person name="Jackman S.D."/>
            <person name="Warren R.L."/>
            <person name="Gibb E.A."/>
            <person name="Vandervalk B.P."/>
            <person name="Mohamadi H."/>
            <person name="Chu J."/>
            <person name="Raymond A."/>
            <person name="Pleasance S."/>
            <person name="Coope R."/>
            <person name="Wildung M.R."/>
            <person name="Ritland C.E."/>
            <person name="Bousquet J."/>
            <person name="Jones S.J."/>
            <person name="Bohlmann J."/>
            <person name="Birol I."/>
        </authorList>
    </citation>
    <scope>NUCLEOTIDE SEQUENCE [LARGE SCALE GENOMIC DNA]</scope>
    <source>
        <tissue evidence="1">Flushing bud</tissue>
    </source>
</reference>
<dbReference type="EMBL" id="LKAM01000005">
    <property type="protein sequence ID" value="KUM48617.1"/>
    <property type="molecule type" value="Genomic_DNA"/>
</dbReference>
<name>A0A101M0D5_PICGL</name>
<proteinExistence type="predicted"/>
<dbReference type="AlphaFoldDB" id="A0A101M0D5"/>
<geneLocation type="mitochondrion" evidence="1"/>
<evidence type="ECO:0000313" key="1">
    <source>
        <dbReference type="EMBL" id="KUM48617.1"/>
    </source>
</evidence>